<feature type="region of interest" description="Disordered" evidence="1">
    <location>
        <begin position="72"/>
        <end position="96"/>
    </location>
</feature>
<name>A0ABP7XXB9_9ACTN</name>
<evidence type="ECO:0000313" key="3">
    <source>
        <dbReference type="Proteomes" id="UP001501495"/>
    </source>
</evidence>
<feature type="region of interest" description="Disordered" evidence="1">
    <location>
        <begin position="1"/>
        <end position="26"/>
    </location>
</feature>
<keyword evidence="3" id="KW-1185">Reference proteome</keyword>
<dbReference type="Proteomes" id="UP001501495">
    <property type="component" value="Unassembled WGS sequence"/>
</dbReference>
<sequence>MADGKDETPVGLRVSEREEPGGIRPPRLKCTQQLLLIHNPFSANDEWSVRTTLGQPPCGSKPVRAAWKELGTSTSDPDLHRLPFPLGAQDPKETDQ</sequence>
<accession>A0ABP7XXB9</accession>
<evidence type="ECO:0000313" key="2">
    <source>
        <dbReference type="EMBL" id="GAA4127474.1"/>
    </source>
</evidence>
<proteinExistence type="predicted"/>
<comment type="caution">
    <text evidence="2">The sequence shown here is derived from an EMBL/GenBank/DDBJ whole genome shotgun (WGS) entry which is preliminary data.</text>
</comment>
<gene>
    <name evidence="2" type="ORF">GCM10022215_37980</name>
</gene>
<feature type="compositionally biased region" description="Basic and acidic residues" evidence="1">
    <location>
        <begin position="1"/>
        <end position="21"/>
    </location>
</feature>
<protein>
    <submittedName>
        <fullName evidence="2">Uncharacterized protein</fullName>
    </submittedName>
</protein>
<dbReference type="EMBL" id="BAAAZH010000031">
    <property type="protein sequence ID" value="GAA4127474.1"/>
    <property type="molecule type" value="Genomic_DNA"/>
</dbReference>
<evidence type="ECO:0000256" key="1">
    <source>
        <dbReference type="SAM" id="MobiDB-lite"/>
    </source>
</evidence>
<organism evidence="2 3">
    <name type="scientific">Nocardioides fonticola</name>
    <dbReference type="NCBI Taxonomy" id="450363"/>
    <lineage>
        <taxon>Bacteria</taxon>
        <taxon>Bacillati</taxon>
        <taxon>Actinomycetota</taxon>
        <taxon>Actinomycetes</taxon>
        <taxon>Propionibacteriales</taxon>
        <taxon>Nocardioidaceae</taxon>
        <taxon>Nocardioides</taxon>
    </lineage>
</organism>
<reference evidence="3" key="1">
    <citation type="journal article" date="2019" name="Int. J. Syst. Evol. Microbiol.">
        <title>The Global Catalogue of Microorganisms (GCM) 10K type strain sequencing project: providing services to taxonomists for standard genome sequencing and annotation.</title>
        <authorList>
            <consortium name="The Broad Institute Genomics Platform"/>
            <consortium name="The Broad Institute Genome Sequencing Center for Infectious Disease"/>
            <person name="Wu L."/>
            <person name="Ma J."/>
        </authorList>
    </citation>
    <scope>NUCLEOTIDE SEQUENCE [LARGE SCALE GENOMIC DNA]</scope>
    <source>
        <strain evidence="3">JCM 16703</strain>
    </source>
</reference>